<dbReference type="PROSITE" id="PS50263">
    <property type="entry name" value="CN_HYDROLASE"/>
    <property type="match status" value="1"/>
</dbReference>
<reference evidence="2 3" key="1">
    <citation type="submission" date="2016-10" db="EMBL/GenBank/DDBJ databases">
        <title>Arsenicibacter rosenii gen. nov., sp. nov., an efficient arsenic-methylating bacterium isolated from an arsenic-contaminated paddy soil.</title>
        <authorList>
            <person name="Huang K."/>
        </authorList>
    </citation>
    <scope>NUCLEOTIDE SEQUENCE [LARGE SCALE GENOMIC DNA]</scope>
    <source>
        <strain evidence="2 3">SM-1</strain>
    </source>
</reference>
<dbReference type="CDD" id="cd07574">
    <property type="entry name" value="nitrilase_Rim1_like"/>
    <property type="match status" value="1"/>
</dbReference>
<dbReference type="PANTHER" id="PTHR23088:SF50">
    <property type="entry name" value="HYDROLASE YHCX"/>
    <property type="match status" value="1"/>
</dbReference>
<dbReference type="SUPFAM" id="SSF56317">
    <property type="entry name" value="Carbon-nitrogen hydrolase"/>
    <property type="match status" value="1"/>
</dbReference>
<gene>
    <name evidence="2" type="ORF">BLX24_27465</name>
</gene>
<evidence type="ECO:0000259" key="1">
    <source>
        <dbReference type="PROSITE" id="PS50263"/>
    </source>
</evidence>
<organism evidence="2 3">
    <name type="scientific">Arsenicibacter rosenii</name>
    <dbReference type="NCBI Taxonomy" id="1750698"/>
    <lineage>
        <taxon>Bacteria</taxon>
        <taxon>Pseudomonadati</taxon>
        <taxon>Bacteroidota</taxon>
        <taxon>Cytophagia</taxon>
        <taxon>Cytophagales</taxon>
        <taxon>Spirosomataceae</taxon>
        <taxon>Arsenicibacter</taxon>
    </lineage>
</organism>
<evidence type="ECO:0000313" key="2">
    <source>
        <dbReference type="EMBL" id="OIN55893.1"/>
    </source>
</evidence>
<dbReference type="RefSeq" id="WP_071506446.1">
    <property type="nucleotide sequence ID" value="NZ_MORL01000032.1"/>
</dbReference>
<dbReference type="Proteomes" id="UP000181790">
    <property type="component" value="Unassembled WGS sequence"/>
</dbReference>
<dbReference type="OrthoDB" id="9811121at2"/>
<accession>A0A1S2VB12</accession>
<dbReference type="InterPro" id="IPR003010">
    <property type="entry name" value="C-N_Hydrolase"/>
</dbReference>
<dbReference type="EMBL" id="MORL01000032">
    <property type="protein sequence ID" value="OIN55893.1"/>
    <property type="molecule type" value="Genomic_DNA"/>
</dbReference>
<dbReference type="InterPro" id="IPR036526">
    <property type="entry name" value="C-N_Hydrolase_sf"/>
</dbReference>
<keyword evidence="3" id="KW-1185">Reference proteome</keyword>
<comment type="caution">
    <text evidence="2">The sequence shown here is derived from an EMBL/GenBank/DDBJ whole genome shotgun (WGS) entry which is preliminary data.</text>
</comment>
<dbReference type="Pfam" id="PF00795">
    <property type="entry name" value="CN_hydrolase"/>
    <property type="match status" value="1"/>
</dbReference>
<proteinExistence type="predicted"/>
<evidence type="ECO:0000313" key="3">
    <source>
        <dbReference type="Proteomes" id="UP000181790"/>
    </source>
</evidence>
<sequence>MNVTVAAAQYPITSHASFEAWQSHVSQWVYEAASQQAELLLFPEYGSMELVSIFPDAVRNDIRQQVQEMDSLKEAFCEVFAGLALMHQVVIVAPSLPVIENGRRVNRVYVFSPKGRVGYQDKFFMTRFEDEEWGIETADKQLTLFEADWGSFGIQICYDVEFALGSHWLGGAGASLILAPSCTETIRGATRVHVGARARALENQAYTIVAQTIGEAPWSPAVDLNYGFAAIYAAPDKKLPEEGIVKTMSPQQPGWLVQSLDLSLLDHVREDGQVFNYKDHQRLHTGFYLEDIKVVTVQI</sequence>
<protein>
    <submittedName>
        <fullName evidence="2">Nitrilase</fullName>
    </submittedName>
</protein>
<dbReference type="Gene3D" id="3.60.110.10">
    <property type="entry name" value="Carbon-nitrogen hydrolase"/>
    <property type="match status" value="1"/>
</dbReference>
<dbReference type="PANTHER" id="PTHR23088">
    <property type="entry name" value="NITRILASE-RELATED"/>
    <property type="match status" value="1"/>
</dbReference>
<name>A0A1S2VB12_9BACT</name>
<feature type="domain" description="CN hydrolase" evidence="1">
    <location>
        <begin position="3"/>
        <end position="262"/>
    </location>
</feature>
<dbReference type="AlphaFoldDB" id="A0A1S2VB12"/>